<dbReference type="EMBL" id="JACKWZ010000261">
    <property type="protein sequence ID" value="KAF9410484.1"/>
    <property type="molecule type" value="Genomic_DNA"/>
</dbReference>
<feature type="region of interest" description="Disordered" evidence="1">
    <location>
        <begin position="1"/>
        <end position="39"/>
    </location>
</feature>
<protein>
    <submittedName>
        <fullName evidence="2">Uncharacterized protein</fullName>
    </submittedName>
</protein>
<evidence type="ECO:0000256" key="1">
    <source>
        <dbReference type="SAM" id="MobiDB-lite"/>
    </source>
</evidence>
<gene>
    <name evidence="2" type="ORF">HW555_010437</name>
</gene>
<accession>A0A835GB81</accession>
<dbReference type="AlphaFoldDB" id="A0A835GB81"/>
<name>A0A835GB81_SPOEX</name>
<feature type="compositionally biased region" description="Basic and acidic residues" evidence="1">
    <location>
        <begin position="1"/>
        <end position="14"/>
    </location>
</feature>
<keyword evidence="3" id="KW-1185">Reference proteome</keyword>
<proteinExistence type="predicted"/>
<dbReference type="Proteomes" id="UP000648187">
    <property type="component" value="Unassembled WGS sequence"/>
</dbReference>
<evidence type="ECO:0000313" key="2">
    <source>
        <dbReference type="EMBL" id="KAF9410484.1"/>
    </source>
</evidence>
<sequence>MEKQAVDTIKESLETPRGTQPAGAEESSAVKDSSSTGARLLTTDRKLPLVQHTFDAKAARLNLKKRLDRNTWREELARRDDDHIVNLQPNARANIATTRTVRVTPIVTKKKIKSNFCWPRYIRNLDGTKTFEETVRPKLVATATREERGRIEQPPHELFDLKN</sequence>
<comment type="caution">
    <text evidence="2">The sequence shown here is derived from an EMBL/GenBank/DDBJ whole genome shotgun (WGS) entry which is preliminary data.</text>
</comment>
<evidence type="ECO:0000313" key="3">
    <source>
        <dbReference type="Proteomes" id="UP000648187"/>
    </source>
</evidence>
<organism evidence="2 3">
    <name type="scientific">Spodoptera exigua</name>
    <name type="common">Beet armyworm</name>
    <name type="synonym">Noctua fulgens</name>
    <dbReference type="NCBI Taxonomy" id="7107"/>
    <lineage>
        <taxon>Eukaryota</taxon>
        <taxon>Metazoa</taxon>
        <taxon>Ecdysozoa</taxon>
        <taxon>Arthropoda</taxon>
        <taxon>Hexapoda</taxon>
        <taxon>Insecta</taxon>
        <taxon>Pterygota</taxon>
        <taxon>Neoptera</taxon>
        <taxon>Endopterygota</taxon>
        <taxon>Lepidoptera</taxon>
        <taxon>Glossata</taxon>
        <taxon>Ditrysia</taxon>
        <taxon>Noctuoidea</taxon>
        <taxon>Noctuidae</taxon>
        <taxon>Amphipyrinae</taxon>
        <taxon>Spodoptera</taxon>
    </lineage>
</organism>
<reference evidence="2" key="1">
    <citation type="submission" date="2020-08" db="EMBL/GenBank/DDBJ databases">
        <title>Spodoptera exigua strain:BAW_Kor-Di-RS1 Genome sequencing and assembly.</title>
        <authorList>
            <person name="Kim J."/>
            <person name="Nam H.Y."/>
            <person name="Kwon M."/>
            <person name="Choi J.H."/>
            <person name="Cho S.R."/>
            <person name="Kim G.-H."/>
        </authorList>
    </citation>
    <scope>NUCLEOTIDE SEQUENCE</scope>
    <source>
        <strain evidence="2">BAW_Kor-Di-RS1</strain>
        <tissue evidence="2">Whole-body</tissue>
    </source>
</reference>